<feature type="domain" description="TonB-dependent receptor-like beta-barrel" evidence="14">
    <location>
        <begin position="319"/>
        <end position="729"/>
    </location>
</feature>
<dbReference type="InterPro" id="IPR037066">
    <property type="entry name" value="Plug_dom_sf"/>
</dbReference>
<evidence type="ECO:0000256" key="11">
    <source>
        <dbReference type="ARBA" id="ARBA00023237"/>
    </source>
</evidence>
<dbReference type="Gene3D" id="2.40.170.20">
    <property type="entry name" value="TonB-dependent receptor, beta-barrel domain"/>
    <property type="match status" value="1"/>
</dbReference>
<keyword evidence="11" id="KW-0998">Cell outer membrane</keyword>
<organism evidence="16 17">
    <name type="scientific">Marivirga arenosa</name>
    <dbReference type="NCBI Taxonomy" id="3059076"/>
    <lineage>
        <taxon>Bacteria</taxon>
        <taxon>Pseudomonadati</taxon>
        <taxon>Bacteroidota</taxon>
        <taxon>Cytophagia</taxon>
        <taxon>Cytophagales</taxon>
        <taxon>Marivirgaceae</taxon>
        <taxon>Marivirga</taxon>
    </lineage>
</organism>
<evidence type="ECO:0000256" key="7">
    <source>
        <dbReference type="ARBA" id="ARBA00023004"/>
    </source>
</evidence>
<dbReference type="InterPro" id="IPR000531">
    <property type="entry name" value="Beta-barrel_TonB"/>
</dbReference>
<sequence length="763" mass="86230">MLHLVKKAILIATAILLPLTVFSQHTIKGTVKSEGENEPLIGANVILLPISKGNTSNQNGKFEINNIPNGDYTLKVSYVGYKTLEKSITINENRTFEFQLESDKVLSEEVVVSAIRADKLAPITQTTLNKKEINSVFNGQDGAFVLEQLSPSIQVNSDAGTRFTNYGSMRLRGIDQKRINITLNGVPLNDMMDQGVFFSNFTDITRSMESVQIQRGVGTSTNGTASYAGSIGYESEKINTEKPEATVTLLAGSFNTWQGTAEAKTGLMDNNTAFYTRLSRTYSDGYRDHSGSDAYSFFFSGGWFGEKDIIKINGFNGRTKNDLAYSPVPESLIEEDPKTNINNPNDIDDFGQSLLQLEHTHFFGDNSTLTSSAYYGGAGGDFPFTYNLDSVTLQSINYPLFNDHFGVMSYFNQKFTDFEWTTGVHAYRFKRENIEQLVPNFSNPYYQDQSTKDEISGFIKGTYRIGKFSLLADVQARYVTLEMIPDIDFLGENRSIPTYDWTFINPKIGVTYEINSTLNTYASFGRSGREPTRSNYLGDTQINEGNIDSLQNQGFVKPEFVNDFEAGIRYNTQTAKFNFNAFYMDFENEIAPIGEFIPQYFIQLYENQAASFRRGVEFDWQFIPLENFIFSGNATYMQSIISEYRPEGSNEVFEDIKTPYSPEYFVNAQIQYQPIEQFGLSFHTRFVGMSYTELTNTENFVLPSYSVANVKLFSNLSENYRVELELNNIFSEQYYTDGAPVGNEMGFFVQAPAHFYATFIAKF</sequence>
<dbReference type="SUPFAM" id="SSF49464">
    <property type="entry name" value="Carboxypeptidase regulatory domain-like"/>
    <property type="match status" value="1"/>
</dbReference>
<dbReference type="InterPro" id="IPR012910">
    <property type="entry name" value="Plug_dom"/>
</dbReference>
<dbReference type="GO" id="GO:0009279">
    <property type="term" value="C:cell outer membrane"/>
    <property type="evidence" value="ECO:0007669"/>
    <property type="project" value="UniProtKB-SubCell"/>
</dbReference>
<evidence type="ECO:0000313" key="17">
    <source>
        <dbReference type="Proteomes" id="UP001244443"/>
    </source>
</evidence>
<evidence type="ECO:0000256" key="6">
    <source>
        <dbReference type="ARBA" id="ARBA00022729"/>
    </source>
</evidence>
<feature type="chain" id="PRO_5041432028" evidence="13">
    <location>
        <begin position="24"/>
        <end position="763"/>
    </location>
</feature>
<dbReference type="Pfam" id="PF07715">
    <property type="entry name" value="Plug"/>
    <property type="match status" value="1"/>
</dbReference>
<name>A0AA51RCW0_9BACT</name>
<keyword evidence="4" id="KW-0410">Iron transport</keyword>
<keyword evidence="6 13" id="KW-0732">Signal</keyword>
<keyword evidence="5" id="KW-0812">Transmembrane</keyword>
<feature type="signal peptide" evidence="13">
    <location>
        <begin position="1"/>
        <end position="23"/>
    </location>
</feature>
<dbReference type="GO" id="GO:0015344">
    <property type="term" value="F:siderophore uptake transmembrane transporter activity"/>
    <property type="evidence" value="ECO:0007669"/>
    <property type="project" value="TreeGrafter"/>
</dbReference>
<evidence type="ECO:0000256" key="8">
    <source>
        <dbReference type="ARBA" id="ARBA00023065"/>
    </source>
</evidence>
<dbReference type="Pfam" id="PF00593">
    <property type="entry name" value="TonB_dep_Rec_b-barrel"/>
    <property type="match status" value="1"/>
</dbReference>
<evidence type="ECO:0000313" key="16">
    <source>
        <dbReference type="EMBL" id="WMN06260.1"/>
    </source>
</evidence>
<keyword evidence="7" id="KW-0408">Iron</keyword>
<dbReference type="InterPro" id="IPR039426">
    <property type="entry name" value="TonB-dep_rcpt-like"/>
</dbReference>
<dbReference type="EMBL" id="CP129970">
    <property type="protein sequence ID" value="WMN06260.1"/>
    <property type="molecule type" value="Genomic_DNA"/>
</dbReference>
<reference evidence="16" key="1">
    <citation type="submission" date="2023-08" db="EMBL/GenBank/DDBJ databases">
        <title>Comparative genomics and taxonomic characterization of three novel marine species of genus Marivirga.</title>
        <authorList>
            <person name="Muhammad N."/>
            <person name="Kim S.-G."/>
        </authorList>
    </citation>
    <scope>NUCLEOTIDE SEQUENCE [LARGE SCALE GENOMIC DNA]</scope>
    <source>
        <strain evidence="16">ABR2-2</strain>
    </source>
</reference>
<feature type="domain" description="TonB-dependent receptor plug" evidence="15">
    <location>
        <begin position="122"/>
        <end position="229"/>
    </location>
</feature>
<evidence type="ECO:0000256" key="13">
    <source>
        <dbReference type="SAM" id="SignalP"/>
    </source>
</evidence>
<evidence type="ECO:0000256" key="5">
    <source>
        <dbReference type="ARBA" id="ARBA00022692"/>
    </source>
</evidence>
<gene>
    <name evidence="16" type="ORF">QYS48_32065</name>
</gene>
<dbReference type="Proteomes" id="UP001244443">
    <property type="component" value="Chromosome"/>
</dbReference>
<proteinExistence type="inferred from homology"/>
<keyword evidence="9 12" id="KW-0798">TonB box</keyword>
<evidence type="ECO:0000256" key="10">
    <source>
        <dbReference type="ARBA" id="ARBA00023136"/>
    </source>
</evidence>
<dbReference type="InterPro" id="IPR008969">
    <property type="entry name" value="CarboxyPept-like_regulatory"/>
</dbReference>
<comment type="subcellular location">
    <subcellularLocation>
        <location evidence="1">Cell outer membrane</location>
        <topology evidence="1">Multi-pass membrane protein</topology>
    </subcellularLocation>
</comment>
<dbReference type="InterPro" id="IPR036942">
    <property type="entry name" value="Beta-barrel_TonB_sf"/>
</dbReference>
<evidence type="ECO:0000256" key="9">
    <source>
        <dbReference type="ARBA" id="ARBA00023077"/>
    </source>
</evidence>
<evidence type="ECO:0000256" key="12">
    <source>
        <dbReference type="RuleBase" id="RU003357"/>
    </source>
</evidence>
<comment type="similarity">
    <text evidence="12">Belongs to the TonB-dependent receptor family.</text>
</comment>
<keyword evidence="16" id="KW-0675">Receptor</keyword>
<evidence type="ECO:0000256" key="2">
    <source>
        <dbReference type="ARBA" id="ARBA00022448"/>
    </source>
</evidence>
<dbReference type="Pfam" id="PF13715">
    <property type="entry name" value="CarbopepD_reg_2"/>
    <property type="match status" value="1"/>
</dbReference>
<keyword evidence="2" id="KW-0813">Transport</keyword>
<evidence type="ECO:0000256" key="1">
    <source>
        <dbReference type="ARBA" id="ARBA00004571"/>
    </source>
</evidence>
<dbReference type="Gene3D" id="2.170.130.10">
    <property type="entry name" value="TonB-dependent receptor, plug domain"/>
    <property type="match status" value="1"/>
</dbReference>
<dbReference type="PANTHER" id="PTHR32552">
    <property type="entry name" value="FERRICHROME IRON RECEPTOR-RELATED"/>
    <property type="match status" value="1"/>
</dbReference>
<keyword evidence="8" id="KW-0406">Ion transport</keyword>
<evidence type="ECO:0000256" key="3">
    <source>
        <dbReference type="ARBA" id="ARBA00022452"/>
    </source>
</evidence>
<protein>
    <submittedName>
        <fullName evidence="16">TonB-dependent receptor</fullName>
    </submittedName>
</protein>
<evidence type="ECO:0000259" key="15">
    <source>
        <dbReference type="Pfam" id="PF07715"/>
    </source>
</evidence>
<evidence type="ECO:0000259" key="14">
    <source>
        <dbReference type="Pfam" id="PF00593"/>
    </source>
</evidence>
<accession>A0AA51RCW0</accession>
<dbReference type="PANTHER" id="PTHR32552:SF68">
    <property type="entry name" value="FERRICHROME OUTER MEMBRANE TRANSPORTER_PHAGE RECEPTOR"/>
    <property type="match status" value="1"/>
</dbReference>
<dbReference type="Gene3D" id="2.60.40.1120">
    <property type="entry name" value="Carboxypeptidase-like, regulatory domain"/>
    <property type="match status" value="1"/>
</dbReference>
<dbReference type="RefSeq" id="WP_308356027.1">
    <property type="nucleotide sequence ID" value="NZ_CP129970.2"/>
</dbReference>
<keyword evidence="17" id="KW-1185">Reference proteome</keyword>
<keyword evidence="10 12" id="KW-0472">Membrane</keyword>
<keyword evidence="3" id="KW-1134">Transmembrane beta strand</keyword>
<evidence type="ECO:0000256" key="4">
    <source>
        <dbReference type="ARBA" id="ARBA00022496"/>
    </source>
</evidence>
<dbReference type="AlphaFoldDB" id="A0AA51RCW0"/>
<dbReference type="SUPFAM" id="SSF56935">
    <property type="entry name" value="Porins"/>
    <property type="match status" value="1"/>
</dbReference>